<accession>A0A3B0VA58</accession>
<organism evidence="2">
    <name type="scientific">hydrothermal vent metagenome</name>
    <dbReference type="NCBI Taxonomy" id="652676"/>
    <lineage>
        <taxon>unclassified sequences</taxon>
        <taxon>metagenomes</taxon>
        <taxon>ecological metagenomes</taxon>
    </lineage>
</organism>
<name>A0A3B0VA58_9ZZZZ</name>
<protein>
    <submittedName>
        <fullName evidence="2">Cell division protein FtsQ</fullName>
    </submittedName>
</protein>
<feature type="transmembrane region" description="Helical" evidence="1">
    <location>
        <begin position="7"/>
        <end position="24"/>
    </location>
</feature>
<proteinExistence type="predicted"/>
<keyword evidence="2" id="KW-0132">Cell division</keyword>
<gene>
    <name evidence="2" type="ORF">MNBD_BACTEROID06-1625</name>
</gene>
<reference evidence="2" key="1">
    <citation type="submission" date="2018-06" db="EMBL/GenBank/DDBJ databases">
        <authorList>
            <person name="Zhirakovskaya E."/>
        </authorList>
    </citation>
    <scope>NUCLEOTIDE SEQUENCE</scope>
</reference>
<dbReference type="EMBL" id="UOES01000456">
    <property type="protein sequence ID" value="VAW28794.1"/>
    <property type="molecule type" value="Genomic_DNA"/>
</dbReference>
<keyword evidence="1" id="KW-0472">Membrane</keyword>
<keyword evidence="2" id="KW-0131">Cell cycle</keyword>
<keyword evidence="1" id="KW-1133">Transmembrane helix</keyword>
<dbReference type="AlphaFoldDB" id="A0A3B0VA58"/>
<dbReference type="GO" id="GO:0051301">
    <property type="term" value="P:cell division"/>
    <property type="evidence" value="ECO:0007669"/>
    <property type="project" value="UniProtKB-KW"/>
</dbReference>
<evidence type="ECO:0000313" key="2">
    <source>
        <dbReference type="EMBL" id="VAW28794.1"/>
    </source>
</evidence>
<keyword evidence="1" id="KW-0812">Transmembrane</keyword>
<evidence type="ECO:0000256" key="1">
    <source>
        <dbReference type="SAM" id="Phobius"/>
    </source>
</evidence>
<sequence>MRKHIKTISWVVGVLIISALLIGFESVESNSKVCNDIIITIDNQLENHFVDDNDIVDLITLNGTEIIEGAHVSKLNLREIEQRLVAEPFLNKAEIYVDHSGNMMVHVGLRKPMARVVRYNGPDAYIGEDGQVLPVSTKYSRRAIIITGEKSKELSEQVNITEGEYSNLYKLIQYIVADEFLKAQIAQIKIIKNGEVILYPQITKQYIEFGKIEDIETKFKKLRLFYDEILPRNGWNSYSRVNLKYKNQIICE</sequence>